<accession>A0A9K3GR45</accession>
<evidence type="ECO:0000313" key="2">
    <source>
        <dbReference type="EMBL" id="GIQ91590.1"/>
    </source>
</evidence>
<keyword evidence="3" id="KW-1185">Reference proteome</keyword>
<name>A0A9K3GR45_9EUKA</name>
<sequence>MMKDNQTLERVMMQRTQDQGEEMPVSIAALYKGRAEHRQRERDQAVPAALFRPSSRQNTRPPSAALESARSIAMGGYGVGDGYLYSDSDQDRPMSRPVSRQDRRKGGSPLHVTPSLWGDTGSDAERDKEREREFLGGDYSPSSPMGTSPLMRSVSLSRTGRPLSRTGPILNLASVE</sequence>
<dbReference type="EMBL" id="BDIP01007994">
    <property type="protein sequence ID" value="GIQ91590.1"/>
    <property type="molecule type" value="Genomic_DNA"/>
</dbReference>
<evidence type="ECO:0000313" key="3">
    <source>
        <dbReference type="Proteomes" id="UP000265618"/>
    </source>
</evidence>
<protein>
    <submittedName>
        <fullName evidence="2">Uncharacterized protein</fullName>
    </submittedName>
</protein>
<reference evidence="2 3" key="1">
    <citation type="journal article" date="2018" name="PLoS ONE">
        <title>The draft genome of Kipferlia bialata reveals reductive genome evolution in fornicate parasites.</title>
        <authorList>
            <person name="Tanifuji G."/>
            <person name="Takabayashi S."/>
            <person name="Kume K."/>
            <person name="Takagi M."/>
            <person name="Nakayama T."/>
            <person name="Kamikawa R."/>
            <person name="Inagaki Y."/>
            <person name="Hashimoto T."/>
        </authorList>
    </citation>
    <scope>NUCLEOTIDE SEQUENCE [LARGE SCALE GENOMIC DNA]</scope>
    <source>
        <strain evidence="2">NY0173</strain>
    </source>
</reference>
<feature type="compositionally biased region" description="Basic and acidic residues" evidence="1">
    <location>
        <begin position="123"/>
        <end position="135"/>
    </location>
</feature>
<dbReference type="Proteomes" id="UP000265618">
    <property type="component" value="Unassembled WGS sequence"/>
</dbReference>
<organism evidence="2 3">
    <name type="scientific">Kipferlia bialata</name>
    <dbReference type="NCBI Taxonomy" id="797122"/>
    <lineage>
        <taxon>Eukaryota</taxon>
        <taxon>Metamonada</taxon>
        <taxon>Carpediemonas-like organisms</taxon>
        <taxon>Kipferlia</taxon>
    </lineage>
</organism>
<evidence type="ECO:0000256" key="1">
    <source>
        <dbReference type="SAM" id="MobiDB-lite"/>
    </source>
</evidence>
<feature type="region of interest" description="Disordered" evidence="1">
    <location>
        <begin position="1"/>
        <end position="176"/>
    </location>
</feature>
<proteinExistence type="predicted"/>
<dbReference type="AlphaFoldDB" id="A0A9K3GR45"/>
<feature type="compositionally biased region" description="Basic and acidic residues" evidence="1">
    <location>
        <begin position="89"/>
        <end position="105"/>
    </location>
</feature>
<feature type="non-terminal residue" evidence="2">
    <location>
        <position position="1"/>
    </location>
</feature>
<feature type="compositionally biased region" description="Basic and acidic residues" evidence="1">
    <location>
        <begin position="33"/>
        <end position="44"/>
    </location>
</feature>
<gene>
    <name evidence="2" type="ORF">KIPB_014925</name>
</gene>
<comment type="caution">
    <text evidence="2">The sequence shown here is derived from an EMBL/GenBank/DDBJ whole genome shotgun (WGS) entry which is preliminary data.</text>
</comment>